<proteinExistence type="predicted"/>
<keyword evidence="5" id="KW-1185">Reference proteome</keyword>
<gene>
    <name evidence="4" type="ORF">GCM10017056_15590</name>
</gene>
<evidence type="ECO:0000313" key="5">
    <source>
        <dbReference type="Proteomes" id="UP000626220"/>
    </source>
</evidence>
<dbReference type="InterPro" id="IPR029052">
    <property type="entry name" value="Metallo-depent_PP-like"/>
</dbReference>
<keyword evidence="2" id="KW-0378">Hydrolase</keyword>
<protein>
    <submittedName>
        <fullName evidence="4">Metallophosphoesterase</fullName>
    </submittedName>
</protein>
<dbReference type="EMBL" id="BNCJ01000003">
    <property type="protein sequence ID" value="GHF44885.1"/>
    <property type="molecule type" value="Genomic_DNA"/>
</dbReference>
<dbReference type="PANTHER" id="PTHR31302">
    <property type="entry name" value="TRANSMEMBRANE PROTEIN WITH METALLOPHOSPHOESTERASE DOMAIN-RELATED"/>
    <property type="match status" value="1"/>
</dbReference>
<dbReference type="GO" id="GO:0009245">
    <property type="term" value="P:lipid A biosynthetic process"/>
    <property type="evidence" value="ECO:0007669"/>
    <property type="project" value="TreeGrafter"/>
</dbReference>
<dbReference type="InterPro" id="IPR004843">
    <property type="entry name" value="Calcineurin-like_PHP"/>
</dbReference>
<dbReference type="SUPFAM" id="SSF56300">
    <property type="entry name" value="Metallo-dependent phosphatases"/>
    <property type="match status" value="1"/>
</dbReference>
<dbReference type="AlphaFoldDB" id="A0A8J3GWM7"/>
<dbReference type="Proteomes" id="UP000626220">
    <property type="component" value="Unassembled WGS sequence"/>
</dbReference>
<keyword evidence="1" id="KW-0479">Metal-binding</keyword>
<sequence length="285" mass="30072">MRRWLARASRRGALAPLLGPALRMAVDRHEVTLPGLQAPLRVAIVTDLHFGFGPSTAARARAVRARVMAQGADLVLFLGDIAGGRRGPVKTARVDAGCLALAGYAAPLGCYAVLGNHDWDDDPEARERRAGPNRASALLAAQGWRVLENAAADLGPAWIAGVASQRAFRSGPPGFRRHQGLDDLGTALAGVPEGAPLILMAHEPDLFPALPEGRALLMLSGHMHGGQVRLFGRALVAPSRFGTRYALGHFRRGPHQLVVAGGLGCSTIPLRIGIEPSITVLQLVP</sequence>
<reference evidence="4" key="1">
    <citation type="journal article" date="2014" name="Int. J. Syst. Evol. Microbiol.">
        <title>Complete genome sequence of Corynebacterium casei LMG S-19264T (=DSM 44701T), isolated from a smear-ripened cheese.</title>
        <authorList>
            <consortium name="US DOE Joint Genome Institute (JGI-PGF)"/>
            <person name="Walter F."/>
            <person name="Albersmeier A."/>
            <person name="Kalinowski J."/>
            <person name="Ruckert C."/>
        </authorList>
    </citation>
    <scope>NUCLEOTIDE SEQUENCE</scope>
    <source>
        <strain evidence="4">KCTC 42650</strain>
    </source>
</reference>
<dbReference type="PANTHER" id="PTHR31302:SF31">
    <property type="entry name" value="PHOSPHODIESTERASE YAEI"/>
    <property type="match status" value="1"/>
</dbReference>
<evidence type="ECO:0000256" key="2">
    <source>
        <dbReference type="ARBA" id="ARBA00022801"/>
    </source>
</evidence>
<evidence type="ECO:0000259" key="3">
    <source>
        <dbReference type="Pfam" id="PF00149"/>
    </source>
</evidence>
<organism evidence="4 5">
    <name type="scientific">Seohaeicola zhoushanensis</name>
    <dbReference type="NCBI Taxonomy" id="1569283"/>
    <lineage>
        <taxon>Bacteria</taxon>
        <taxon>Pseudomonadati</taxon>
        <taxon>Pseudomonadota</taxon>
        <taxon>Alphaproteobacteria</taxon>
        <taxon>Rhodobacterales</taxon>
        <taxon>Roseobacteraceae</taxon>
        <taxon>Seohaeicola</taxon>
    </lineage>
</organism>
<name>A0A8J3GWM7_9RHOB</name>
<evidence type="ECO:0000256" key="1">
    <source>
        <dbReference type="ARBA" id="ARBA00022723"/>
    </source>
</evidence>
<evidence type="ECO:0000313" key="4">
    <source>
        <dbReference type="EMBL" id="GHF44885.1"/>
    </source>
</evidence>
<comment type="caution">
    <text evidence="4">The sequence shown here is derived from an EMBL/GenBank/DDBJ whole genome shotgun (WGS) entry which is preliminary data.</text>
</comment>
<dbReference type="GO" id="GO:0016020">
    <property type="term" value="C:membrane"/>
    <property type="evidence" value="ECO:0007669"/>
    <property type="project" value="GOC"/>
</dbReference>
<feature type="domain" description="Calcineurin-like phosphoesterase" evidence="3">
    <location>
        <begin position="40"/>
        <end position="224"/>
    </location>
</feature>
<dbReference type="InterPro" id="IPR051158">
    <property type="entry name" value="Metallophosphoesterase_sf"/>
</dbReference>
<dbReference type="GO" id="GO:0008758">
    <property type="term" value="F:UDP-2,3-diacylglucosamine hydrolase activity"/>
    <property type="evidence" value="ECO:0007669"/>
    <property type="project" value="TreeGrafter"/>
</dbReference>
<dbReference type="RefSeq" id="WP_189679503.1">
    <property type="nucleotide sequence ID" value="NZ_BNCJ01000003.1"/>
</dbReference>
<dbReference type="Pfam" id="PF00149">
    <property type="entry name" value="Metallophos"/>
    <property type="match status" value="1"/>
</dbReference>
<dbReference type="GO" id="GO:0046872">
    <property type="term" value="F:metal ion binding"/>
    <property type="evidence" value="ECO:0007669"/>
    <property type="project" value="UniProtKB-KW"/>
</dbReference>
<dbReference type="Gene3D" id="3.60.21.10">
    <property type="match status" value="1"/>
</dbReference>
<reference evidence="4" key="2">
    <citation type="submission" date="2020-09" db="EMBL/GenBank/DDBJ databases">
        <authorList>
            <person name="Sun Q."/>
            <person name="Kim S."/>
        </authorList>
    </citation>
    <scope>NUCLEOTIDE SEQUENCE</scope>
    <source>
        <strain evidence="4">KCTC 42650</strain>
    </source>
</reference>
<accession>A0A8J3GWM7</accession>